<proteinExistence type="predicted"/>
<feature type="domain" description="FecR protein" evidence="2">
    <location>
        <begin position="194"/>
        <end position="289"/>
    </location>
</feature>
<accession>A0A7K1U048</accession>
<dbReference type="EMBL" id="WRXN01000001">
    <property type="protein sequence ID" value="MVT07676.1"/>
    <property type="molecule type" value="Genomic_DNA"/>
</dbReference>
<evidence type="ECO:0000313" key="4">
    <source>
        <dbReference type="EMBL" id="MVT07676.1"/>
    </source>
</evidence>
<dbReference type="GO" id="GO:0016989">
    <property type="term" value="F:sigma factor antagonist activity"/>
    <property type="evidence" value="ECO:0007669"/>
    <property type="project" value="TreeGrafter"/>
</dbReference>
<gene>
    <name evidence="4" type="ORF">GO493_05345</name>
</gene>
<sequence>MTTEKFQLLLEGYLNGQLSNHELDRFLSALDEPVHQEQVLQFLESKLRETTTMSNPEFIDRGYEGLIELISHGTNDPGSSVLPLPPARRLGRQLLKYAAIVITSTLIISGIWYQLANRQRRSAPPDGKAKATQQVDALHHPYIAFADGDIIVLDSLAEKSERLRQLGAAIDLKNRRVTLPTHGQPSGTTSEPATLVTPRGCQYSITLSDGSTVWLNALSKLQFPLQFPNSGRQVALIGEGFFDISPNPTLPFRVGIGSVAITVLGTQFNIQAYTGNSALRTTLLQGKVKVSDEKRHFALAAGQVLLISGAKWNVSRAVDTSQVVAWKQQLFDFRKADLRTILPELARWYDITYEIPPKVKKTFSGRIPRTADISTVLQILKESDIRYRQEGKKIVFY</sequence>
<dbReference type="PANTHER" id="PTHR30273">
    <property type="entry name" value="PERIPLASMIC SIGNAL SENSOR AND SIGMA FACTOR ACTIVATOR FECR-RELATED"/>
    <property type="match status" value="1"/>
</dbReference>
<dbReference type="Gene3D" id="3.55.50.30">
    <property type="match status" value="1"/>
</dbReference>
<keyword evidence="1" id="KW-0472">Membrane</keyword>
<evidence type="ECO:0000259" key="3">
    <source>
        <dbReference type="Pfam" id="PF16344"/>
    </source>
</evidence>
<dbReference type="AlphaFoldDB" id="A0A7K1U048"/>
<keyword evidence="1" id="KW-0812">Transmembrane</keyword>
<comment type="caution">
    <text evidence="4">The sequence shown here is derived from an EMBL/GenBank/DDBJ whole genome shotgun (WGS) entry which is preliminary data.</text>
</comment>
<reference evidence="4 5" key="1">
    <citation type="submission" date="2019-12" db="EMBL/GenBank/DDBJ databases">
        <title>Chitinophaga sp. strain ysch24 (GDMCC 1.1355), whole genome shotgun sequence.</title>
        <authorList>
            <person name="Zhang X."/>
        </authorList>
    </citation>
    <scope>NUCLEOTIDE SEQUENCE [LARGE SCALE GENOMIC DNA]</scope>
    <source>
        <strain evidence="5">ysch24</strain>
    </source>
</reference>
<evidence type="ECO:0000256" key="1">
    <source>
        <dbReference type="SAM" id="Phobius"/>
    </source>
</evidence>
<feature type="transmembrane region" description="Helical" evidence="1">
    <location>
        <begin position="94"/>
        <end position="115"/>
    </location>
</feature>
<dbReference type="Proteomes" id="UP000461730">
    <property type="component" value="Unassembled WGS sequence"/>
</dbReference>
<evidence type="ECO:0000259" key="2">
    <source>
        <dbReference type="Pfam" id="PF04773"/>
    </source>
</evidence>
<dbReference type="PANTHER" id="PTHR30273:SF2">
    <property type="entry name" value="PROTEIN FECR"/>
    <property type="match status" value="1"/>
</dbReference>
<dbReference type="InterPro" id="IPR006860">
    <property type="entry name" value="FecR"/>
</dbReference>
<dbReference type="Pfam" id="PF04773">
    <property type="entry name" value="FecR"/>
    <property type="match status" value="1"/>
</dbReference>
<evidence type="ECO:0000313" key="5">
    <source>
        <dbReference type="Proteomes" id="UP000461730"/>
    </source>
</evidence>
<dbReference type="InterPro" id="IPR012373">
    <property type="entry name" value="Ferrdict_sens_TM"/>
</dbReference>
<dbReference type="Gene3D" id="2.60.120.1440">
    <property type="match status" value="1"/>
</dbReference>
<name>A0A7K1U048_9BACT</name>
<dbReference type="Pfam" id="PF16344">
    <property type="entry name" value="FecR_C"/>
    <property type="match status" value="1"/>
</dbReference>
<dbReference type="InterPro" id="IPR032508">
    <property type="entry name" value="FecR_C"/>
</dbReference>
<dbReference type="RefSeq" id="WP_157305059.1">
    <property type="nucleotide sequence ID" value="NZ_WRXN01000001.1"/>
</dbReference>
<protein>
    <submittedName>
        <fullName evidence="4">DUF4974 domain-containing protein</fullName>
    </submittedName>
</protein>
<keyword evidence="1" id="KW-1133">Transmembrane helix</keyword>
<keyword evidence="5" id="KW-1185">Reference proteome</keyword>
<feature type="domain" description="Protein FecR C-terminal" evidence="3">
    <location>
        <begin position="331"/>
        <end position="395"/>
    </location>
</feature>
<organism evidence="4 5">
    <name type="scientific">Chitinophaga tropicalis</name>
    <dbReference type="NCBI Taxonomy" id="2683588"/>
    <lineage>
        <taxon>Bacteria</taxon>
        <taxon>Pseudomonadati</taxon>
        <taxon>Bacteroidota</taxon>
        <taxon>Chitinophagia</taxon>
        <taxon>Chitinophagales</taxon>
        <taxon>Chitinophagaceae</taxon>
        <taxon>Chitinophaga</taxon>
    </lineage>
</organism>